<dbReference type="InterPro" id="IPR008271">
    <property type="entry name" value="Ser/Thr_kinase_AS"/>
</dbReference>
<organism evidence="8 9">
    <name type="scientific">Euplotes crassus</name>
    <dbReference type="NCBI Taxonomy" id="5936"/>
    <lineage>
        <taxon>Eukaryota</taxon>
        <taxon>Sar</taxon>
        <taxon>Alveolata</taxon>
        <taxon>Ciliophora</taxon>
        <taxon>Intramacronucleata</taxon>
        <taxon>Spirotrichea</taxon>
        <taxon>Hypotrichia</taxon>
        <taxon>Euplotida</taxon>
        <taxon>Euplotidae</taxon>
        <taxon>Moneuplotes</taxon>
    </lineage>
</organism>
<dbReference type="Gene3D" id="1.10.510.10">
    <property type="entry name" value="Transferase(Phosphotransferase) domain 1"/>
    <property type="match status" value="1"/>
</dbReference>
<evidence type="ECO:0000256" key="2">
    <source>
        <dbReference type="ARBA" id="ARBA00022741"/>
    </source>
</evidence>
<accession>A0AAD1UPN0</accession>
<dbReference type="EMBL" id="CAMPGE010013123">
    <property type="protein sequence ID" value="CAI2371866.1"/>
    <property type="molecule type" value="Genomic_DNA"/>
</dbReference>
<dbReference type="PROSITE" id="PS00107">
    <property type="entry name" value="PROTEIN_KINASE_ATP"/>
    <property type="match status" value="1"/>
</dbReference>
<dbReference type="PANTHER" id="PTHR11909">
    <property type="entry name" value="CASEIN KINASE-RELATED"/>
    <property type="match status" value="1"/>
</dbReference>
<dbReference type="GO" id="GO:0004674">
    <property type="term" value="F:protein serine/threonine kinase activity"/>
    <property type="evidence" value="ECO:0007669"/>
    <property type="project" value="UniProtKB-KW"/>
</dbReference>
<keyword evidence="2 5" id="KW-0547">Nucleotide-binding</keyword>
<dbReference type="CDD" id="cd14016">
    <property type="entry name" value="STKc_CK1"/>
    <property type="match status" value="1"/>
</dbReference>
<dbReference type="GO" id="GO:0005524">
    <property type="term" value="F:ATP binding"/>
    <property type="evidence" value="ECO:0007669"/>
    <property type="project" value="UniProtKB-UniRule"/>
</dbReference>
<protein>
    <recommendedName>
        <fullName evidence="4">Casein kinase I</fullName>
        <ecNumber evidence="1">2.7.11.1</ecNumber>
    </recommendedName>
</protein>
<dbReference type="FunFam" id="1.10.510.10:FF:000596">
    <property type="entry name" value="CK1 family protein kinase"/>
    <property type="match status" value="1"/>
</dbReference>
<proteinExistence type="inferred from homology"/>
<feature type="binding site" evidence="5">
    <location>
        <position position="38"/>
    </location>
    <ligand>
        <name>ATP</name>
        <dbReference type="ChEBI" id="CHEBI:30616"/>
    </ligand>
</feature>
<evidence type="ECO:0000256" key="1">
    <source>
        <dbReference type="ARBA" id="ARBA00012513"/>
    </source>
</evidence>
<sequence length="323" mass="37240">MDLKLGGKYKTGKKLGSGAFGEVFVAKETNTDEEVAIKVESNRTKHPQLLHEAKLLKLLKGKGIPELKGAIVEGDYNVMIMTLLGPSLENLLKYCKGKFTLHTTVMFAIQALERIEHVQSCNFLHRDIKPDNFVIGSKKPSLIYMIDFGLAKRFRNPKTGQHIPWKEGKNLTGTARYASLFTHLGYEQARRDDLEGLGYVMLYFLKGKLPWQGLPAKTKKEKYEKIKEKKQNTPIEDLCAKLPKEFAKYLNYCRSLQFEDKPCISDLKRLFKNLLKKKNLEYDFKFDWIKKKAKVPPEIGYADSEEGEEPNYRDRLKEILNKK</sequence>
<dbReference type="AlphaFoldDB" id="A0AAD1UPN0"/>
<gene>
    <name evidence="8" type="ORF">ECRASSUSDP1_LOCUS13191</name>
</gene>
<evidence type="ECO:0000256" key="4">
    <source>
        <dbReference type="ARBA" id="ARBA00023860"/>
    </source>
</evidence>
<evidence type="ECO:0000313" key="9">
    <source>
        <dbReference type="Proteomes" id="UP001295684"/>
    </source>
</evidence>
<dbReference type="EC" id="2.7.11.1" evidence="1"/>
<evidence type="ECO:0000256" key="3">
    <source>
        <dbReference type="ARBA" id="ARBA00022840"/>
    </source>
</evidence>
<name>A0AAD1UPN0_EUPCR</name>
<dbReference type="InterPro" id="IPR000719">
    <property type="entry name" value="Prot_kinase_dom"/>
</dbReference>
<evidence type="ECO:0000256" key="6">
    <source>
        <dbReference type="RuleBase" id="RU000304"/>
    </source>
</evidence>
<reference evidence="8" key="1">
    <citation type="submission" date="2023-07" db="EMBL/GenBank/DDBJ databases">
        <authorList>
            <consortium name="AG Swart"/>
            <person name="Singh M."/>
            <person name="Singh A."/>
            <person name="Seah K."/>
            <person name="Emmerich C."/>
        </authorList>
    </citation>
    <scope>NUCLEOTIDE SEQUENCE</scope>
    <source>
        <strain evidence="8">DP1</strain>
    </source>
</reference>
<keyword evidence="6" id="KW-0418">Kinase</keyword>
<comment type="caution">
    <text evidence="8">The sequence shown here is derived from an EMBL/GenBank/DDBJ whole genome shotgun (WGS) entry which is preliminary data.</text>
</comment>
<dbReference type="PROSITE" id="PS00108">
    <property type="entry name" value="PROTEIN_KINASE_ST"/>
    <property type="match status" value="1"/>
</dbReference>
<evidence type="ECO:0000256" key="5">
    <source>
        <dbReference type="PROSITE-ProRule" id="PRU10141"/>
    </source>
</evidence>
<keyword evidence="3 5" id="KW-0067">ATP-binding</keyword>
<dbReference type="Pfam" id="PF00069">
    <property type="entry name" value="Pkinase"/>
    <property type="match status" value="1"/>
</dbReference>
<dbReference type="InterPro" id="IPR017441">
    <property type="entry name" value="Protein_kinase_ATP_BS"/>
</dbReference>
<keyword evidence="9" id="KW-1185">Reference proteome</keyword>
<keyword evidence="6" id="KW-0723">Serine/threonine-protein kinase</keyword>
<feature type="domain" description="Protein kinase" evidence="7">
    <location>
        <begin position="9"/>
        <end position="275"/>
    </location>
</feature>
<dbReference type="SUPFAM" id="SSF56112">
    <property type="entry name" value="Protein kinase-like (PK-like)"/>
    <property type="match status" value="1"/>
</dbReference>
<dbReference type="PROSITE" id="PS50011">
    <property type="entry name" value="PROTEIN_KINASE_DOM"/>
    <property type="match status" value="1"/>
</dbReference>
<keyword evidence="6" id="KW-0808">Transferase</keyword>
<dbReference type="InterPro" id="IPR050235">
    <property type="entry name" value="CK1_Ser-Thr_kinase"/>
</dbReference>
<dbReference type="InterPro" id="IPR011009">
    <property type="entry name" value="Kinase-like_dom_sf"/>
</dbReference>
<evidence type="ECO:0000313" key="8">
    <source>
        <dbReference type="EMBL" id="CAI2371866.1"/>
    </source>
</evidence>
<dbReference type="Proteomes" id="UP001295684">
    <property type="component" value="Unassembled WGS sequence"/>
</dbReference>
<evidence type="ECO:0000259" key="7">
    <source>
        <dbReference type="PROSITE" id="PS50011"/>
    </source>
</evidence>
<comment type="similarity">
    <text evidence="6">Belongs to the protein kinase superfamily.</text>
</comment>
<dbReference type="SMART" id="SM00220">
    <property type="entry name" value="S_TKc"/>
    <property type="match status" value="1"/>
</dbReference>